<proteinExistence type="predicted"/>
<keyword evidence="2" id="KW-1185">Reference proteome</keyword>
<sequence>MVYADSFRHMIYNTLWTSNRLIKYILYKYISYCTRRPLGSHCDSMPQVKPAVLGRTMMPASSLCTLQPVTSTPWGEGEWPGILLPLTQILKRLTNPQSTTFSQCLLPWVYAANGQKGKEWRKPPSFNVRTFHALCM</sequence>
<name>A0A7J7SC55_MYOMY</name>
<comment type="caution">
    <text evidence="1">The sequence shown here is derived from an EMBL/GenBank/DDBJ whole genome shotgun (WGS) entry which is preliminary data.</text>
</comment>
<accession>A0A7J7SC55</accession>
<dbReference type="AlphaFoldDB" id="A0A7J7SC55"/>
<organism evidence="1 2">
    <name type="scientific">Myotis myotis</name>
    <name type="common">Greater mouse-eared bat</name>
    <name type="synonym">Vespertilio myotis</name>
    <dbReference type="NCBI Taxonomy" id="51298"/>
    <lineage>
        <taxon>Eukaryota</taxon>
        <taxon>Metazoa</taxon>
        <taxon>Chordata</taxon>
        <taxon>Craniata</taxon>
        <taxon>Vertebrata</taxon>
        <taxon>Euteleostomi</taxon>
        <taxon>Mammalia</taxon>
        <taxon>Eutheria</taxon>
        <taxon>Laurasiatheria</taxon>
        <taxon>Chiroptera</taxon>
        <taxon>Yangochiroptera</taxon>
        <taxon>Vespertilionidae</taxon>
        <taxon>Myotis</taxon>
    </lineage>
</organism>
<reference evidence="1 2" key="1">
    <citation type="journal article" date="2020" name="Nature">
        <title>Six reference-quality genomes reveal evolution of bat adaptations.</title>
        <authorList>
            <person name="Jebb D."/>
            <person name="Huang Z."/>
            <person name="Pippel M."/>
            <person name="Hughes G.M."/>
            <person name="Lavrichenko K."/>
            <person name="Devanna P."/>
            <person name="Winkler S."/>
            <person name="Jermiin L.S."/>
            <person name="Skirmuntt E.C."/>
            <person name="Katzourakis A."/>
            <person name="Burkitt-Gray L."/>
            <person name="Ray D.A."/>
            <person name="Sullivan K.A.M."/>
            <person name="Roscito J.G."/>
            <person name="Kirilenko B.M."/>
            <person name="Davalos L.M."/>
            <person name="Corthals A.P."/>
            <person name="Power M.L."/>
            <person name="Jones G."/>
            <person name="Ransome R.D."/>
            <person name="Dechmann D.K.N."/>
            <person name="Locatelli A.G."/>
            <person name="Puechmaille S.J."/>
            <person name="Fedrigo O."/>
            <person name="Jarvis E.D."/>
            <person name="Hiller M."/>
            <person name="Vernes S.C."/>
            <person name="Myers E.W."/>
            <person name="Teeling E.C."/>
        </authorList>
    </citation>
    <scope>NUCLEOTIDE SEQUENCE [LARGE SCALE GENOMIC DNA]</scope>
    <source>
        <strain evidence="1">MMyoMyo1</strain>
        <tissue evidence="1">Flight muscle</tissue>
    </source>
</reference>
<dbReference type="EMBL" id="JABWUV010000019">
    <property type="protein sequence ID" value="KAF6285948.1"/>
    <property type="molecule type" value="Genomic_DNA"/>
</dbReference>
<evidence type="ECO:0000313" key="2">
    <source>
        <dbReference type="Proteomes" id="UP000527355"/>
    </source>
</evidence>
<gene>
    <name evidence="1" type="ORF">mMyoMyo1_009507</name>
</gene>
<protein>
    <submittedName>
        <fullName evidence="1">Uncharacterized protein</fullName>
    </submittedName>
</protein>
<dbReference type="Proteomes" id="UP000527355">
    <property type="component" value="Unassembled WGS sequence"/>
</dbReference>
<evidence type="ECO:0000313" key="1">
    <source>
        <dbReference type="EMBL" id="KAF6285948.1"/>
    </source>
</evidence>